<keyword evidence="4" id="KW-1185">Reference proteome</keyword>
<reference evidence="3 4" key="1">
    <citation type="journal article" date="2024" name="Ann. Entomol. Soc. Am.">
        <title>Genomic analyses of the southern and eastern yellowjacket wasps (Hymenoptera: Vespidae) reveal evolutionary signatures of social life.</title>
        <authorList>
            <person name="Catto M.A."/>
            <person name="Caine P.B."/>
            <person name="Orr S.E."/>
            <person name="Hunt B.G."/>
            <person name="Goodisman M.A.D."/>
        </authorList>
    </citation>
    <scope>NUCLEOTIDE SEQUENCE [LARGE SCALE GENOMIC DNA]</scope>
    <source>
        <strain evidence="3">232</strain>
        <tissue evidence="3">Head and thorax</tissue>
    </source>
</reference>
<sequence length="861" mass="100013">MQPSLLRFVTMIALLVNVTCIRDDLKNSRNVRSREANLIVRNSRRENSQGNTDLKMERAKIRETRDQNQHEEDYADKLMNPNEIVFDSQPSHMSRLAQKFANDALKSFKMRETINKLVNINSSRNNADTYSLLSVEENFARKSNLKPNHSKSSKHKSRKKKKRRRHRRRRKRLKHREPRWSKKASAKADYDSKRTKTLVKGTSFKGKKSNIHSKNETKKALHQEVSDDGKFAIDNVTVIMDVEDYIDLTETSILNTAITTITDAITKTNNKTERDNEKRSMIDRLMRTTTKDPLKKNSGDQGAEYAEYYNDIDEFEGEIEKRPRARSVRQSYTISSPYNDNPMYFQPEQLSSNRRLQKIRSNRNLNDNFYTYNENFQEYQTEKDPKMDQENFDTNSLILKSSGDQYTLPLDTDEQNMYNNYGFNLGILQPEQEQNYPNNYGSSLQKSDEKYLYPLSDNTQEDLMNDHFQLHSEEIPTPQINNNEENTLEIKNPTDIYSEPYEKTFVLPSEKQQLHYIPIYKNKDQRNHLYLVNPSQIQPGIYNQNSVDTTMDINNNLYNPVVDILPKKNVQPVERYLTPVYLDREEKWNKKNESKDAMTLNQQMTRRGLQKGVKNMKNKSNVHKQSLIAKKKGESKKEFIERKNGIRNRNSVEEDVANRHHVNIAVAVNETKEVADQILNRIVDELEEIKMDHTTDKNNEGLPCKLTGSWVTNKAGVRLDMKVLNKSIIVTLANLIPQPLHEGLLNTTWNVTGHAPFRHGAPFSLLAYDNHTKTLAIFLTIGSCKVCQGIDTIQGVWSVAHEPRDCRNFQMAIGIFNDIFRRTKLLSAIKEKKKVILQNIMGNNTNTTSNNVFPKNENEKS</sequence>
<name>A0ABD2CIX2_VESMC</name>
<dbReference type="AlphaFoldDB" id="A0ABD2CIX2"/>
<keyword evidence="2" id="KW-0732">Signal</keyword>
<organism evidence="3 4">
    <name type="scientific">Vespula maculifrons</name>
    <name type="common">Eastern yellow jacket</name>
    <name type="synonym">Wasp</name>
    <dbReference type="NCBI Taxonomy" id="7453"/>
    <lineage>
        <taxon>Eukaryota</taxon>
        <taxon>Metazoa</taxon>
        <taxon>Ecdysozoa</taxon>
        <taxon>Arthropoda</taxon>
        <taxon>Hexapoda</taxon>
        <taxon>Insecta</taxon>
        <taxon>Pterygota</taxon>
        <taxon>Neoptera</taxon>
        <taxon>Endopterygota</taxon>
        <taxon>Hymenoptera</taxon>
        <taxon>Apocrita</taxon>
        <taxon>Aculeata</taxon>
        <taxon>Vespoidea</taxon>
        <taxon>Vespidae</taxon>
        <taxon>Vespinae</taxon>
        <taxon>Vespula</taxon>
    </lineage>
</organism>
<dbReference type="EMBL" id="JAYRBN010000050">
    <property type="protein sequence ID" value="KAL2744976.1"/>
    <property type="molecule type" value="Genomic_DNA"/>
</dbReference>
<feature type="signal peptide" evidence="2">
    <location>
        <begin position="1"/>
        <end position="20"/>
    </location>
</feature>
<evidence type="ECO:0000256" key="2">
    <source>
        <dbReference type="SAM" id="SignalP"/>
    </source>
</evidence>
<protein>
    <submittedName>
        <fullName evidence="3">MATH and LRR domain-containing protein PFE0570w</fullName>
    </submittedName>
</protein>
<comment type="caution">
    <text evidence="3">The sequence shown here is derived from an EMBL/GenBank/DDBJ whole genome shotgun (WGS) entry which is preliminary data.</text>
</comment>
<evidence type="ECO:0000256" key="1">
    <source>
        <dbReference type="SAM" id="MobiDB-lite"/>
    </source>
</evidence>
<accession>A0ABD2CIX2</accession>
<evidence type="ECO:0000313" key="4">
    <source>
        <dbReference type="Proteomes" id="UP001607303"/>
    </source>
</evidence>
<proteinExistence type="predicted"/>
<feature type="compositionally biased region" description="Basic residues" evidence="1">
    <location>
        <begin position="148"/>
        <end position="185"/>
    </location>
</feature>
<evidence type="ECO:0000313" key="3">
    <source>
        <dbReference type="EMBL" id="KAL2744976.1"/>
    </source>
</evidence>
<gene>
    <name evidence="3" type="ORF">V1477_007518</name>
</gene>
<feature type="chain" id="PRO_5044894204" evidence="2">
    <location>
        <begin position="21"/>
        <end position="861"/>
    </location>
</feature>
<feature type="region of interest" description="Disordered" evidence="1">
    <location>
        <begin position="140"/>
        <end position="221"/>
    </location>
</feature>
<dbReference type="Proteomes" id="UP001607303">
    <property type="component" value="Unassembled WGS sequence"/>
</dbReference>